<sequence>KRMASLVNWKIITTPKEFGGLDIQDMQKANVVFLSKLGWRMMMQDNSLW</sequence>
<feature type="non-terminal residue" evidence="1">
    <location>
        <position position="1"/>
    </location>
</feature>
<evidence type="ECO:0000313" key="1">
    <source>
        <dbReference type="EMBL" id="EEF23439.1"/>
    </source>
</evidence>
<keyword evidence="2" id="KW-1185">Reference proteome</keyword>
<feature type="non-terminal residue" evidence="1">
    <location>
        <position position="49"/>
    </location>
</feature>
<organism evidence="1 2">
    <name type="scientific">Ricinus communis</name>
    <name type="common">Castor bean</name>
    <dbReference type="NCBI Taxonomy" id="3988"/>
    <lineage>
        <taxon>Eukaryota</taxon>
        <taxon>Viridiplantae</taxon>
        <taxon>Streptophyta</taxon>
        <taxon>Embryophyta</taxon>
        <taxon>Tracheophyta</taxon>
        <taxon>Spermatophyta</taxon>
        <taxon>Magnoliopsida</taxon>
        <taxon>eudicotyledons</taxon>
        <taxon>Gunneridae</taxon>
        <taxon>Pentapetalae</taxon>
        <taxon>rosids</taxon>
        <taxon>fabids</taxon>
        <taxon>Malpighiales</taxon>
        <taxon>Euphorbiaceae</taxon>
        <taxon>Acalyphoideae</taxon>
        <taxon>Acalypheae</taxon>
        <taxon>Ricinus</taxon>
    </lineage>
</organism>
<protein>
    <submittedName>
        <fullName evidence="1">Uncharacterized protein</fullName>
    </submittedName>
</protein>
<dbReference type="EMBL" id="EQ986066">
    <property type="protein sequence ID" value="EEF23439.1"/>
    <property type="molecule type" value="Genomic_DNA"/>
</dbReference>
<gene>
    <name evidence="1" type="ORF">RCOM_2039640</name>
</gene>
<proteinExistence type="predicted"/>
<reference evidence="2" key="1">
    <citation type="journal article" date="2010" name="Nat. Biotechnol.">
        <title>Draft genome sequence of the oilseed species Ricinus communis.</title>
        <authorList>
            <person name="Chan A.P."/>
            <person name="Crabtree J."/>
            <person name="Zhao Q."/>
            <person name="Lorenzi H."/>
            <person name="Orvis J."/>
            <person name="Puiu D."/>
            <person name="Melake-Berhan A."/>
            <person name="Jones K.M."/>
            <person name="Redman J."/>
            <person name="Chen G."/>
            <person name="Cahoon E.B."/>
            <person name="Gedil M."/>
            <person name="Stanke M."/>
            <person name="Haas B.J."/>
            <person name="Wortman J.R."/>
            <person name="Fraser-Liggett C.M."/>
            <person name="Ravel J."/>
            <person name="Rabinowicz P.D."/>
        </authorList>
    </citation>
    <scope>NUCLEOTIDE SEQUENCE [LARGE SCALE GENOMIC DNA]</scope>
    <source>
        <strain evidence="2">cv. Hale</strain>
    </source>
</reference>
<evidence type="ECO:0000313" key="2">
    <source>
        <dbReference type="Proteomes" id="UP000008311"/>
    </source>
</evidence>
<dbReference type="InParanoid" id="B9TL25"/>
<accession>B9TL25</accession>
<dbReference type="Proteomes" id="UP000008311">
    <property type="component" value="Unassembled WGS sequence"/>
</dbReference>
<dbReference type="AlphaFoldDB" id="B9TL25"/>
<name>B9TL25_RICCO</name>